<dbReference type="GO" id="GO:0006269">
    <property type="term" value="P:DNA replication, synthesis of primer"/>
    <property type="evidence" value="ECO:0007669"/>
    <property type="project" value="UniProtKB-UniRule"/>
</dbReference>
<evidence type="ECO:0000256" key="6">
    <source>
        <dbReference type="ARBA" id="ARBA00022723"/>
    </source>
</evidence>
<comment type="catalytic activity">
    <reaction evidence="12">
        <text>ssDNA + n NTP = ssDNA/pppN(pN)n-1 hybrid + (n-1) diphosphate.</text>
        <dbReference type="EC" id="2.7.7.101"/>
    </reaction>
</comment>
<gene>
    <name evidence="12" type="primary">dnaG</name>
    <name evidence="14" type="ORF">GS597_08845</name>
</gene>
<keyword evidence="10 12" id="KW-0238">DNA-binding</keyword>
<dbReference type="Proteomes" id="UP000607397">
    <property type="component" value="Unassembled WGS sequence"/>
</dbReference>
<dbReference type="CDD" id="cd03364">
    <property type="entry name" value="TOPRIM_DnaG_primases"/>
    <property type="match status" value="1"/>
</dbReference>
<evidence type="ECO:0000313" key="15">
    <source>
        <dbReference type="Proteomes" id="UP000607397"/>
    </source>
</evidence>
<dbReference type="InterPro" id="IPR006295">
    <property type="entry name" value="DNA_primase_DnaG"/>
</dbReference>
<dbReference type="FunFam" id="3.40.1360.10:FF:000002">
    <property type="entry name" value="DNA primase"/>
    <property type="match status" value="1"/>
</dbReference>
<dbReference type="GO" id="GO:0003677">
    <property type="term" value="F:DNA binding"/>
    <property type="evidence" value="ECO:0007669"/>
    <property type="project" value="UniProtKB-KW"/>
</dbReference>
<dbReference type="PANTHER" id="PTHR30313">
    <property type="entry name" value="DNA PRIMASE"/>
    <property type="match status" value="1"/>
</dbReference>
<dbReference type="FunFam" id="3.90.580.10:FF:000001">
    <property type="entry name" value="DNA primase"/>
    <property type="match status" value="1"/>
</dbReference>
<keyword evidence="4 12" id="KW-0548">Nucleotidyltransferase</keyword>
<name>A0A8K1ZZ32_9CYAN</name>
<dbReference type="InterPro" id="IPR002694">
    <property type="entry name" value="Znf_CHC2"/>
</dbReference>
<evidence type="ECO:0000256" key="12">
    <source>
        <dbReference type="HAMAP-Rule" id="MF_00974"/>
    </source>
</evidence>
<dbReference type="Pfam" id="PF10410">
    <property type="entry name" value="DnaB_bind"/>
    <property type="match status" value="1"/>
</dbReference>
<evidence type="ECO:0000256" key="10">
    <source>
        <dbReference type="ARBA" id="ARBA00023125"/>
    </source>
</evidence>
<dbReference type="AlphaFoldDB" id="A0A8K1ZZ32"/>
<dbReference type="EC" id="2.7.7.101" evidence="12"/>
<keyword evidence="6 12" id="KW-0479">Metal-binding</keyword>
<evidence type="ECO:0000256" key="7">
    <source>
        <dbReference type="ARBA" id="ARBA00022771"/>
    </source>
</evidence>
<organism evidence="14 15">
    <name type="scientific">Petrachloros mirabilis ULC683</name>
    <dbReference type="NCBI Taxonomy" id="2781853"/>
    <lineage>
        <taxon>Bacteria</taxon>
        <taxon>Bacillati</taxon>
        <taxon>Cyanobacteriota</taxon>
        <taxon>Cyanophyceae</taxon>
        <taxon>Synechococcales</taxon>
        <taxon>Petrachlorosaceae</taxon>
        <taxon>Petrachloros</taxon>
        <taxon>Petrachloros mirabilis</taxon>
    </lineage>
</organism>
<evidence type="ECO:0000256" key="9">
    <source>
        <dbReference type="ARBA" id="ARBA00022842"/>
    </source>
</evidence>
<dbReference type="HAMAP" id="MF_00974">
    <property type="entry name" value="DNA_primase_DnaG"/>
    <property type="match status" value="1"/>
</dbReference>
<keyword evidence="8 12" id="KW-0862">Zinc</keyword>
<feature type="domain" description="Toprim" evidence="13">
    <location>
        <begin position="265"/>
        <end position="350"/>
    </location>
</feature>
<keyword evidence="7 12" id="KW-0863">Zinc-finger</keyword>
<dbReference type="GO" id="GO:0000428">
    <property type="term" value="C:DNA-directed RNA polymerase complex"/>
    <property type="evidence" value="ECO:0007669"/>
    <property type="project" value="UniProtKB-KW"/>
</dbReference>
<dbReference type="Pfam" id="PF01807">
    <property type="entry name" value="Zn_ribbon_DnaG"/>
    <property type="match status" value="1"/>
</dbReference>
<dbReference type="SMART" id="SM00400">
    <property type="entry name" value="ZnF_CHCC"/>
    <property type="match status" value="1"/>
</dbReference>
<dbReference type="InterPro" id="IPR013264">
    <property type="entry name" value="DNAG_N"/>
</dbReference>
<keyword evidence="2 12" id="KW-0639">Primosome</keyword>
<keyword evidence="9" id="KW-0460">Magnesium</keyword>
<evidence type="ECO:0000256" key="1">
    <source>
        <dbReference type="ARBA" id="ARBA00022478"/>
    </source>
</evidence>
<keyword evidence="11 12" id="KW-0804">Transcription</keyword>
<feature type="zinc finger region" description="CHC2-type" evidence="12">
    <location>
        <begin position="41"/>
        <end position="65"/>
    </location>
</feature>
<dbReference type="PROSITE" id="PS50880">
    <property type="entry name" value="TOPRIM"/>
    <property type="match status" value="1"/>
</dbReference>
<dbReference type="GO" id="GO:0005737">
    <property type="term" value="C:cytoplasm"/>
    <property type="evidence" value="ECO:0007669"/>
    <property type="project" value="TreeGrafter"/>
</dbReference>
<dbReference type="GO" id="GO:1990077">
    <property type="term" value="C:primosome complex"/>
    <property type="evidence" value="ECO:0007669"/>
    <property type="project" value="UniProtKB-KW"/>
</dbReference>
<comment type="cofactor">
    <cofactor evidence="12">
        <name>Zn(2+)</name>
        <dbReference type="ChEBI" id="CHEBI:29105"/>
    </cofactor>
    <text evidence="12">Binds 1 zinc ion per monomer.</text>
</comment>
<dbReference type="Pfam" id="PF13155">
    <property type="entry name" value="Toprim_2"/>
    <property type="match status" value="1"/>
</dbReference>
<dbReference type="SMART" id="SM00493">
    <property type="entry name" value="TOPRIM"/>
    <property type="match status" value="1"/>
</dbReference>
<keyword evidence="1 12" id="KW-0240">DNA-directed RNA polymerase</keyword>
<evidence type="ECO:0000256" key="2">
    <source>
        <dbReference type="ARBA" id="ARBA00022515"/>
    </source>
</evidence>
<dbReference type="EMBL" id="WVIC01000014">
    <property type="protein sequence ID" value="NCJ06608.1"/>
    <property type="molecule type" value="Genomic_DNA"/>
</dbReference>
<dbReference type="Pfam" id="PF08275">
    <property type="entry name" value="DNAG_N"/>
    <property type="match status" value="1"/>
</dbReference>
<evidence type="ECO:0000256" key="3">
    <source>
        <dbReference type="ARBA" id="ARBA00022679"/>
    </source>
</evidence>
<evidence type="ECO:0000259" key="13">
    <source>
        <dbReference type="PROSITE" id="PS50880"/>
    </source>
</evidence>
<protein>
    <recommendedName>
        <fullName evidence="12">DNA primase</fullName>
        <ecNumber evidence="12">2.7.7.101</ecNumber>
    </recommendedName>
</protein>
<keyword evidence="5 12" id="KW-0235">DNA replication</keyword>
<reference evidence="14" key="1">
    <citation type="submission" date="2019-12" db="EMBL/GenBank/DDBJ databases">
        <title>High-Quality draft genome sequences of three cyanobacteria isolated from the limestone walls of the Old Cathedral of Coimbra.</title>
        <authorList>
            <person name="Tiago I."/>
            <person name="Soares F."/>
            <person name="Portugal A."/>
        </authorList>
    </citation>
    <scope>NUCLEOTIDE SEQUENCE [LARGE SCALE GENOMIC DNA]</scope>
    <source>
        <strain evidence="14">C</strain>
    </source>
</reference>
<dbReference type="Gene3D" id="3.90.980.10">
    <property type="entry name" value="DNA primase, catalytic core, N-terminal domain"/>
    <property type="match status" value="1"/>
</dbReference>
<proteinExistence type="inferred from homology"/>
<evidence type="ECO:0000256" key="4">
    <source>
        <dbReference type="ARBA" id="ARBA00022695"/>
    </source>
</evidence>
<evidence type="ECO:0000313" key="14">
    <source>
        <dbReference type="EMBL" id="NCJ06608.1"/>
    </source>
</evidence>
<evidence type="ECO:0000256" key="11">
    <source>
        <dbReference type="ARBA" id="ARBA00023163"/>
    </source>
</evidence>
<evidence type="ECO:0000256" key="8">
    <source>
        <dbReference type="ARBA" id="ARBA00022833"/>
    </source>
</evidence>
<sequence length="698" mass="79408">MSLPRIHPDTIEQVRQTADIVDVVSGHVVLRKQGRGFVGCCPFHDDKSPSFSVSPEKQFYYCFGCGAGGNAFKFLMELEKRSFAEVVLDLAQRYQVPVQTLEAEETQKLARQISLREQLYEILAISCRFYEHALRQPGGQAALTYATQSRQLSNATLQQFQIGYAPAGWQNLYDYLVVQKRFPANLVEQAGLIMPRQSSEGYYDRFRDRLMIPIHDLQGRVVGFGSRTLTHEEPKYLNSPETEIFNKGKLLFGLDKARQAIVREDQAVVVEGYFDVIALHAAGITHAVAAMGTALNVEQVKQLLRYTDSKQVILNFDADLAGGRAAERAITEVEALAYQGDVQLRVLNLPNGKDADEFLQEATAASYRQLLAEAPLWLDWQIQRALAGRDLQQADQFQQVTQAIVALLGKLPDATLRTHYIHHCAGLLAQGDGRLSLQLEEALRQQVRGQRWHGRSKKWQHPADYTLQETAEAQLLRIYLHCPSARQLVREALRDRDNLEFSFEHHRFLWHHILTLEEAAAQPQADLPHPELEERPTNLDLITALQDLCTEYSQEFQRIASLLQLDEKTALDILRPRLSIQTAATCIERILCEKRCRHFLNLLESAIATAAQHPSRTVVFRAYLAQTLAQEGDVAPALLAEETQCLQELEELRRLYYEEKRHLQRLDQQRCIRLADLTEVASTQLLPPYNEREALSEQ</sequence>
<dbReference type="Gene3D" id="3.40.1360.10">
    <property type="match status" value="1"/>
</dbReference>
<dbReference type="PANTHER" id="PTHR30313:SF2">
    <property type="entry name" value="DNA PRIMASE"/>
    <property type="match status" value="1"/>
</dbReference>
<accession>A0A8K1ZZ32</accession>
<dbReference type="RefSeq" id="WP_161825077.1">
    <property type="nucleotide sequence ID" value="NZ_WVIC01000014.1"/>
</dbReference>
<dbReference type="InterPro" id="IPR030846">
    <property type="entry name" value="DnaG_bac"/>
</dbReference>
<dbReference type="InterPro" id="IPR037068">
    <property type="entry name" value="DNA_primase_core_N_sf"/>
</dbReference>
<comment type="subunit">
    <text evidence="12">Monomer. Interacts with DnaB.</text>
</comment>
<dbReference type="SUPFAM" id="SSF57783">
    <property type="entry name" value="Zinc beta-ribbon"/>
    <property type="match status" value="1"/>
</dbReference>
<dbReference type="InterPro" id="IPR006171">
    <property type="entry name" value="TOPRIM_dom"/>
</dbReference>
<dbReference type="NCBIfam" id="TIGR01391">
    <property type="entry name" value="dnaG"/>
    <property type="match status" value="1"/>
</dbReference>
<dbReference type="InterPro" id="IPR050219">
    <property type="entry name" value="DnaG_primase"/>
</dbReference>
<dbReference type="SUPFAM" id="SSF56731">
    <property type="entry name" value="DNA primase core"/>
    <property type="match status" value="1"/>
</dbReference>
<dbReference type="InterPro" id="IPR034151">
    <property type="entry name" value="TOPRIM_DnaG_bac"/>
</dbReference>
<dbReference type="InterPro" id="IPR036977">
    <property type="entry name" value="DNA_primase_Znf_CHC2"/>
</dbReference>
<comment type="caution">
    <text evidence="14">The sequence shown here is derived from an EMBL/GenBank/DDBJ whole genome shotgun (WGS) entry which is preliminary data.</text>
</comment>
<dbReference type="InterPro" id="IPR019475">
    <property type="entry name" value="DNA_primase_DnaB-bd"/>
</dbReference>
<dbReference type="FunFam" id="3.90.980.10:FF:000001">
    <property type="entry name" value="DNA primase"/>
    <property type="match status" value="1"/>
</dbReference>
<evidence type="ECO:0000256" key="5">
    <source>
        <dbReference type="ARBA" id="ARBA00022705"/>
    </source>
</evidence>
<dbReference type="GO" id="GO:0003899">
    <property type="term" value="F:DNA-directed RNA polymerase activity"/>
    <property type="evidence" value="ECO:0007669"/>
    <property type="project" value="UniProtKB-UniRule"/>
</dbReference>
<comment type="function">
    <text evidence="12">RNA polymerase that catalyzes the synthesis of short RNA molecules used as primers for DNA polymerase during DNA replication.</text>
</comment>
<dbReference type="Gene3D" id="3.90.580.10">
    <property type="entry name" value="Zinc finger, CHC2-type domain"/>
    <property type="match status" value="1"/>
</dbReference>
<dbReference type="GO" id="GO:0008270">
    <property type="term" value="F:zinc ion binding"/>
    <property type="evidence" value="ECO:0007669"/>
    <property type="project" value="UniProtKB-UniRule"/>
</dbReference>
<keyword evidence="3 12" id="KW-0808">Transferase</keyword>
<keyword evidence="15" id="KW-1185">Reference proteome</keyword>
<comment type="similarity">
    <text evidence="12">Belongs to the DnaG primase family.</text>
</comment>
<comment type="domain">
    <text evidence="12">Contains an N-terminal zinc-binding domain, a central core domain that contains the primase activity, and a C-terminal DnaB-binding domain.</text>
</comment>